<dbReference type="Ensembl" id="ENSEAST00005064907.1">
    <property type="protein sequence ID" value="ENSEASP00005062657.1"/>
    <property type="gene ID" value="ENSEASG00005030853.1"/>
</dbReference>
<organism evidence="5 6">
    <name type="scientific">Equus asinus</name>
    <name type="common">Donkey</name>
    <name type="synonym">Equus africanus asinus</name>
    <dbReference type="NCBI Taxonomy" id="9793"/>
    <lineage>
        <taxon>Eukaryota</taxon>
        <taxon>Metazoa</taxon>
        <taxon>Chordata</taxon>
        <taxon>Craniata</taxon>
        <taxon>Vertebrata</taxon>
        <taxon>Euteleostomi</taxon>
        <taxon>Mammalia</taxon>
        <taxon>Eutheria</taxon>
        <taxon>Laurasiatheria</taxon>
        <taxon>Perissodactyla</taxon>
        <taxon>Equidae</taxon>
        <taxon>Equus</taxon>
    </lineage>
</organism>
<comment type="similarity">
    <text evidence="4">Belongs to the SDHAF2 family.</text>
</comment>
<dbReference type="GO" id="GO:0034553">
    <property type="term" value="P:mitochondrial respiratory chain complex II assembly"/>
    <property type="evidence" value="ECO:0007669"/>
    <property type="project" value="TreeGrafter"/>
</dbReference>
<dbReference type="GO" id="GO:0090090">
    <property type="term" value="P:negative regulation of canonical Wnt signaling pathway"/>
    <property type="evidence" value="ECO:0007669"/>
    <property type="project" value="UniProtKB-ARBA"/>
</dbReference>
<dbReference type="Pfam" id="PF03937">
    <property type="entry name" value="Sdh5"/>
    <property type="match status" value="1"/>
</dbReference>
<sequence>MSVVAVLPALARMLAVSRRHLVSPSLSMTAFRCFYRGDSPTDSQKDLIEIPLPPWQERTDESIETKRARLLYESRKRGMLENCILLSLFAKEHLHHMTEKQLNLYDRLINEPSNDWDIYYWATVSISAGISHRLQPSCISVPHRASLSMLWPSPSSRLLLFCTCCL</sequence>
<dbReference type="GO" id="GO:0010719">
    <property type="term" value="P:negative regulation of epithelial to mesenchymal transition"/>
    <property type="evidence" value="ECO:0007669"/>
    <property type="project" value="UniProtKB-ARBA"/>
</dbReference>
<dbReference type="HAMAP" id="MF_03057">
    <property type="entry name" value="SDHAF2"/>
    <property type="match status" value="1"/>
</dbReference>
<keyword evidence="6" id="KW-1185">Reference proteome</keyword>
<dbReference type="GO" id="GO:0006099">
    <property type="term" value="P:tricarboxylic acid cycle"/>
    <property type="evidence" value="ECO:0007669"/>
    <property type="project" value="TreeGrafter"/>
</dbReference>
<dbReference type="Proteomes" id="UP000694387">
    <property type="component" value="Chromosome 17"/>
</dbReference>
<dbReference type="GO" id="GO:0005759">
    <property type="term" value="C:mitochondrial matrix"/>
    <property type="evidence" value="ECO:0007669"/>
    <property type="project" value="UniProtKB-SubCell"/>
</dbReference>
<proteinExistence type="inferred from homology"/>
<accession>A0A9L0KB16</accession>
<dbReference type="GO" id="GO:0006121">
    <property type="term" value="P:mitochondrial electron transport, succinate to ubiquinone"/>
    <property type="evidence" value="ECO:0007669"/>
    <property type="project" value="UniProtKB-UniRule"/>
</dbReference>
<dbReference type="GeneTree" id="ENSGT00390000001149"/>
<gene>
    <name evidence="4 5" type="primary">SDHAF2</name>
    <name evidence="4" type="synonym">PGL2</name>
    <name evidence="4" type="synonym">SDH5</name>
</gene>
<comment type="subcellular location">
    <subcellularLocation>
        <location evidence="1 4">Mitochondrion matrix</location>
    </subcellularLocation>
</comment>
<evidence type="ECO:0000256" key="3">
    <source>
        <dbReference type="ARBA" id="ARBA00023186"/>
    </source>
</evidence>
<reference evidence="5 6" key="1">
    <citation type="journal article" date="2020" name="Nat. Commun.">
        <title>Donkey genomes provide new insights into domestication and selection for coat color.</title>
        <authorList>
            <person name="Wang"/>
            <person name="C."/>
            <person name="Li"/>
            <person name="H."/>
            <person name="Guo"/>
            <person name="Y."/>
            <person name="Huang"/>
            <person name="J."/>
            <person name="Sun"/>
            <person name="Y."/>
            <person name="Min"/>
            <person name="J."/>
            <person name="Wang"/>
            <person name="J."/>
            <person name="Fang"/>
            <person name="X."/>
            <person name="Zhao"/>
            <person name="Z."/>
            <person name="Wang"/>
            <person name="S."/>
            <person name="Zhang"/>
            <person name="Y."/>
            <person name="Liu"/>
            <person name="Q."/>
            <person name="Jiang"/>
            <person name="Q."/>
            <person name="Wang"/>
            <person name="X."/>
            <person name="Guo"/>
            <person name="Y."/>
            <person name="Yang"/>
            <person name="C."/>
            <person name="Wang"/>
            <person name="Y."/>
            <person name="Tian"/>
            <person name="F."/>
            <person name="Zhuang"/>
            <person name="G."/>
            <person name="Fan"/>
            <person name="Y."/>
            <person name="Gao"/>
            <person name="Q."/>
            <person name="Li"/>
            <person name="Y."/>
            <person name="Ju"/>
            <person name="Z."/>
            <person name="Li"/>
            <person name="J."/>
            <person name="Li"/>
            <person name="R."/>
            <person name="Hou"/>
            <person name="M."/>
            <person name="Yang"/>
            <person name="G."/>
            <person name="Liu"/>
            <person name="G."/>
            <person name="Liu"/>
            <person name="W."/>
            <person name="Guo"/>
            <person name="J."/>
            <person name="Pan"/>
            <person name="S."/>
            <person name="Fan"/>
            <person name="G."/>
            <person name="Zhang"/>
            <person name="W."/>
            <person name="Zhang"/>
            <person name="R."/>
            <person name="Yu"/>
            <person name="J."/>
            <person name="Zhang"/>
            <person name="X."/>
            <person name="Yin"/>
            <person name="Q."/>
            <person name="Ji"/>
            <person name="C."/>
            <person name="Jin"/>
            <person name="Y."/>
            <person name="Yue"/>
            <person name="G."/>
            <person name="Liu"/>
            <person name="M."/>
            <person name="Xu"/>
            <person name="J."/>
            <person name="Liu"/>
            <person name="S."/>
            <person name="Jordana"/>
            <person name="J."/>
            <person name="Noce"/>
            <person name="A."/>
            <person name="Amills"/>
            <person name="M."/>
            <person name="Wu"/>
            <person name="D.D."/>
            <person name="Li"/>
            <person name="S."/>
            <person name="Zhou"/>
            <person name="X. and Zhong"/>
            <person name="J."/>
        </authorList>
    </citation>
    <scope>NUCLEOTIDE SEQUENCE [LARGE SCALE GENOMIC DNA]</scope>
</reference>
<evidence type="ECO:0000256" key="2">
    <source>
        <dbReference type="ARBA" id="ARBA00023128"/>
    </source>
</evidence>
<evidence type="ECO:0000313" key="6">
    <source>
        <dbReference type="Proteomes" id="UP000694387"/>
    </source>
</evidence>
<evidence type="ECO:0000313" key="5">
    <source>
        <dbReference type="Ensembl" id="ENSEASP00005062657.1"/>
    </source>
</evidence>
<dbReference type="SUPFAM" id="SSF109910">
    <property type="entry name" value="YgfY-like"/>
    <property type="match status" value="1"/>
</dbReference>
<keyword evidence="3 4" id="KW-0143">Chaperone</keyword>
<evidence type="ECO:0000256" key="1">
    <source>
        <dbReference type="ARBA" id="ARBA00004305"/>
    </source>
</evidence>
<comment type="subunit">
    <text evidence="4">Interacts with SDHA within the SDH catalytic dimer.</text>
</comment>
<dbReference type="PANTHER" id="PTHR12469">
    <property type="entry name" value="PROTEIN EMI5 HOMOLOG, MITOCHONDRIAL"/>
    <property type="match status" value="1"/>
</dbReference>
<reference evidence="5" key="3">
    <citation type="submission" date="2025-09" db="UniProtKB">
        <authorList>
            <consortium name="Ensembl"/>
        </authorList>
    </citation>
    <scope>IDENTIFICATION</scope>
</reference>
<reference evidence="5" key="2">
    <citation type="submission" date="2025-08" db="UniProtKB">
        <authorList>
            <consortium name="Ensembl"/>
        </authorList>
    </citation>
    <scope>IDENTIFICATION</scope>
</reference>
<protein>
    <recommendedName>
        <fullName evidence="4">Succinate dehydrogenase assembly factor 2, mitochondrial</fullName>
        <shortName evidence="4">SDH assembly factor 2</shortName>
        <shortName evidence="4">SDHAF2</shortName>
    </recommendedName>
</protein>
<dbReference type="PANTHER" id="PTHR12469:SF2">
    <property type="entry name" value="SUCCINATE DEHYDROGENASE ASSEMBLY FACTOR 2, MITOCHONDRIAL"/>
    <property type="match status" value="1"/>
</dbReference>
<dbReference type="AlphaFoldDB" id="A0A9L0KB16"/>
<dbReference type="Gene3D" id="1.10.150.250">
    <property type="entry name" value="Flavinator of succinate dehydrogenase"/>
    <property type="match status" value="1"/>
</dbReference>
<name>A0A9L0KB16_EQUAS</name>
<dbReference type="InterPro" id="IPR028882">
    <property type="entry name" value="SDHAF2"/>
</dbReference>
<dbReference type="InterPro" id="IPR036714">
    <property type="entry name" value="SDH_sf"/>
</dbReference>
<dbReference type="InterPro" id="IPR005631">
    <property type="entry name" value="SDH"/>
</dbReference>
<comment type="function">
    <text evidence="4">Plays an essential role in the assembly of succinate dehydrogenase (SDH), an enzyme complex (also referred to as respiratory complex II) that is a component of both the tricarboxylic acid (TCA) cycle and the mitochondrial electron transport chain, and which couples the oxidation of succinate to fumarate with the reduction of ubiquinone (coenzyme Q) to ubiquinol. Required for flavinylation (covalent attachment of FAD) of the flavoprotein subunit SDHA of the SDH catalytic dimer.</text>
</comment>
<dbReference type="FunFam" id="1.10.150.250:FF:000002">
    <property type="entry name" value="Succinate dehydrogenase assembly factor 2, mitochondrial"/>
    <property type="match status" value="1"/>
</dbReference>
<evidence type="ECO:0000256" key="4">
    <source>
        <dbReference type="HAMAP-Rule" id="MF_03057"/>
    </source>
</evidence>
<keyword evidence="2 4" id="KW-0496">Mitochondrion</keyword>